<keyword evidence="7" id="KW-0560">Oxidoreductase</keyword>
<evidence type="ECO:0000256" key="14">
    <source>
        <dbReference type="ARBA" id="ARBA00049091"/>
    </source>
</evidence>
<dbReference type="GO" id="GO:0008379">
    <property type="term" value="F:thioredoxin peroxidase activity"/>
    <property type="evidence" value="ECO:0007669"/>
    <property type="project" value="TreeGrafter"/>
</dbReference>
<comment type="subunit">
    <text evidence="2">Monomer.</text>
</comment>
<dbReference type="PANTHER" id="PTHR42801:SF4">
    <property type="entry name" value="AHPC_TSA FAMILY PROTEIN"/>
    <property type="match status" value="1"/>
</dbReference>
<keyword evidence="5" id="KW-0049">Antioxidant</keyword>
<dbReference type="Gene3D" id="3.40.30.10">
    <property type="entry name" value="Glutaredoxin"/>
    <property type="match status" value="1"/>
</dbReference>
<feature type="domain" description="Thioredoxin" evidence="17">
    <location>
        <begin position="3"/>
        <end position="151"/>
    </location>
</feature>
<evidence type="ECO:0000256" key="3">
    <source>
        <dbReference type="ARBA" id="ARBA00013017"/>
    </source>
</evidence>
<comment type="caution">
    <text evidence="18">The sequence shown here is derived from an EMBL/GenBank/DDBJ whole genome shotgun (WGS) entry which is preliminary data.</text>
</comment>
<reference evidence="18 19" key="1">
    <citation type="submission" date="2019-04" db="EMBL/GenBank/DDBJ databases">
        <title>Flavobacterium sp. nov. isolated from construction timber.</title>
        <authorList>
            <person name="Lin S.-Y."/>
            <person name="Chang C.-T."/>
            <person name="Young C.-C."/>
        </authorList>
    </citation>
    <scope>NUCLEOTIDE SEQUENCE [LARGE SCALE GENOMIC DNA]</scope>
    <source>
        <strain evidence="18 19">CC-CTC003</strain>
    </source>
</reference>
<dbReference type="AlphaFoldDB" id="A0A4S3ZXH2"/>
<keyword evidence="6" id="KW-0809">Transit peptide</keyword>
<dbReference type="PIRSF" id="PIRSF000239">
    <property type="entry name" value="AHPC"/>
    <property type="match status" value="1"/>
</dbReference>
<comment type="catalytic activity">
    <reaction evidence="14">
        <text>a hydroperoxide + [thioredoxin]-dithiol = an alcohol + [thioredoxin]-disulfide + H2O</text>
        <dbReference type="Rhea" id="RHEA:62620"/>
        <dbReference type="Rhea" id="RHEA-COMP:10698"/>
        <dbReference type="Rhea" id="RHEA-COMP:10700"/>
        <dbReference type="ChEBI" id="CHEBI:15377"/>
        <dbReference type="ChEBI" id="CHEBI:29950"/>
        <dbReference type="ChEBI" id="CHEBI:30879"/>
        <dbReference type="ChEBI" id="CHEBI:35924"/>
        <dbReference type="ChEBI" id="CHEBI:50058"/>
        <dbReference type="EC" id="1.11.1.24"/>
    </reaction>
</comment>
<dbReference type="GO" id="GO:0009579">
    <property type="term" value="C:thylakoid"/>
    <property type="evidence" value="ECO:0007669"/>
    <property type="project" value="UniProtKB-SubCell"/>
</dbReference>
<dbReference type="SUPFAM" id="SSF52833">
    <property type="entry name" value="Thioredoxin-like"/>
    <property type="match status" value="1"/>
</dbReference>
<dbReference type="InterPro" id="IPR013766">
    <property type="entry name" value="Thioredoxin_domain"/>
</dbReference>
<evidence type="ECO:0000256" key="9">
    <source>
        <dbReference type="ARBA" id="ARBA00023157"/>
    </source>
</evidence>
<evidence type="ECO:0000256" key="7">
    <source>
        <dbReference type="ARBA" id="ARBA00023002"/>
    </source>
</evidence>
<evidence type="ECO:0000256" key="15">
    <source>
        <dbReference type="ARBA" id="ARBA00060385"/>
    </source>
</evidence>
<sequence length="151" mass="16660">MSIKVGDRIPEFQTTDANGAVFSINTLLGKKPLVLYFYPKDDTPGCTKEACAFRDSYEDFSDLGAEIIGISGDSSTSHQKFASRYKLPFILLADKGNVIRKQFGVPTNLLGLLPGRVTYIVDRAGIVRLVFNSRNASQHMPKALEAIRSMK</sequence>
<dbReference type="GO" id="GO:0005737">
    <property type="term" value="C:cytoplasm"/>
    <property type="evidence" value="ECO:0007669"/>
    <property type="project" value="TreeGrafter"/>
</dbReference>
<dbReference type="FunFam" id="3.40.30.10:FF:000122">
    <property type="entry name" value="Peroxiredoxin Q chloroplastic"/>
    <property type="match status" value="1"/>
</dbReference>
<dbReference type="InterPro" id="IPR000866">
    <property type="entry name" value="AhpC/TSA"/>
</dbReference>
<evidence type="ECO:0000256" key="8">
    <source>
        <dbReference type="ARBA" id="ARBA00023078"/>
    </source>
</evidence>
<evidence type="ECO:0000256" key="13">
    <source>
        <dbReference type="ARBA" id="ARBA00042639"/>
    </source>
</evidence>
<name>A0A4S3ZXH2_9FLAO</name>
<dbReference type="EMBL" id="SSNZ01000003">
    <property type="protein sequence ID" value="THF50600.1"/>
    <property type="molecule type" value="Genomic_DNA"/>
</dbReference>
<keyword evidence="19" id="KW-1185">Reference proteome</keyword>
<keyword evidence="4" id="KW-0575">Peroxidase</keyword>
<gene>
    <name evidence="18" type="ORF">E6C50_10265</name>
</gene>
<comment type="function">
    <text evidence="1">Thiol-specific peroxidase that catalyzes the reduction of hydrogen peroxide and organic hydroperoxides to water and alcohols, respectively. Plays a role in cell protection against oxidative stress by detoxifying peroxides and as sensor of hydrogen peroxide-mediated signaling events.</text>
</comment>
<dbReference type="GO" id="GO:0045454">
    <property type="term" value="P:cell redox homeostasis"/>
    <property type="evidence" value="ECO:0007669"/>
    <property type="project" value="TreeGrafter"/>
</dbReference>
<dbReference type="GO" id="GO:0034599">
    <property type="term" value="P:cellular response to oxidative stress"/>
    <property type="evidence" value="ECO:0007669"/>
    <property type="project" value="TreeGrafter"/>
</dbReference>
<organism evidence="18 19">
    <name type="scientific">Flavobacterium supellecticarium</name>
    <dbReference type="NCBI Taxonomy" id="2565924"/>
    <lineage>
        <taxon>Bacteria</taxon>
        <taxon>Pseudomonadati</taxon>
        <taxon>Bacteroidota</taxon>
        <taxon>Flavobacteriia</taxon>
        <taxon>Flavobacteriales</taxon>
        <taxon>Flavobacteriaceae</taxon>
        <taxon>Flavobacterium</taxon>
    </lineage>
</organism>
<accession>A0A4S3ZXH2</accession>
<dbReference type="RefSeq" id="WP_136403141.1">
    <property type="nucleotide sequence ID" value="NZ_SSNZ01000003.1"/>
</dbReference>
<evidence type="ECO:0000256" key="1">
    <source>
        <dbReference type="ARBA" id="ARBA00003330"/>
    </source>
</evidence>
<dbReference type="EC" id="1.11.1.24" evidence="3"/>
<evidence type="ECO:0000256" key="4">
    <source>
        <dbReference type="ARBA" id="ARBA00022559"/>
    </source>
</evidence>
<dbReference type="Pfam" id="PF00578">
    <property type="entry name" value="AhpC-TSA"/>
    <property type="match status" value="1"/>
</dbReference>
<dbReference type="InterPro" id="IPR050924">
    <property type="entry name" value="Peroxiredoxin_BCP/PrxQ"/>
</dbReference>
<keyword evidence="8" id="KW-0793">Thylakoid</keyword>
<evidence type="ECO:0000313" key="18">
    <source>
        <dbReference type="EMBL" id="THF50600.1"/>
    </source>
</evidence>
<evidence type="ECO:0000256" key="10">
    <source>
        <dbReference type="ARBA" id="ARBA00023284"/>
    </source>
</evidence>
<evidence type="ECO:0000259" key="17">
    <source>
        <dbReference type="PROSITE" id="PS51352"/>
    </source>
</evidence>
<dbReference type="InterPro" id="IPR036249">
    <property type="entry name" value="Thioredoxin-like_sf"/>
</dbReference>
<dbReference type="Proteomes" id="UP000307507">
    <property type="component" value="Unassembled WGS sequence"/>
</dbReference>
<dbReference type="PROSITE" id="PS51352">
    <property type="entry name" value="THIOREDOXIN_2"/>
    <property type="match status" value="1"/>
</dbReference>
<proteinExistence type="inferred from homology"/>
<feature type="active site" description="Cysteine sulfenic acid (-SOH) intermediate; for peroxidase activity" evidence="16">
    <location>
        <position position="46"/>
    </location>
</feature>
<comment type="similarity">
    <text evidence="12">Belongs to the peroxiredoxin family. BCP/PrxQ subfamily.</text>
</comment>
<protein>
    <recommendedName>
        <fullName evidence="3">thioredoxin-dependent peroxiredoxin</fullName>
        <ecNumber evidence="3">1.11.1.24</ecNumber>
    </recommendedName>
    <alternativeName>
        <fullName evidence="11">Thioredoxin peroxidase</fullName>
    </alternativeName>
    <alternativeName>
        <fullName evidence="13">Thioredoxin-dependent peroxiredoxin Bcp</fullName>
    </alternativeName>
</protein>
<dbReference type="CDD" id="cd03017">
    <property type="entry name" value="PRX_BCP"/>
    <property type="match status" value="1"/>
</dbReference>
<comment type="subcellular location">
    <subcellularLocation>
        <location evidence="15">Thylakoid</location>
    </subcellularLocation>
</comment>
<keyword evidence="10" id="KW-0676">Redox-active center</keyword>
<evidence type="ECO:0000256" key="16">
    <source>
        <dbReference type="PIRSR" id="PIRSR000239-1"/>
    </source>
</evidence>
<evidence type="ECO:0000256" key="5">
    <source>
        <dbReference type="ARBA" id="ARBA00022862"/>
    </source>
</evidence>
<dbReference type="OrthoDB" id="9812811at2"/>
<evidence type="ECO:0000256" key="11">
    <source>
        <dbReference type="ARBA" id="ARBA00032824"/>
    </source>
</evidence>
<evidence type="ECO:0000256" key="2">
    <source>
        <dbReference type="ARBA" id="ARBA00011245"/>
    </source>
</evidence>
<evidence type="ECO:0000256" key="12">
    <source>
        <dbReference type="ARBA" id="ARBA00038489"/>
    </source>
</evidence>
<dbReference type="PANTHER" id="PTHR42801">
    <property type="entry name" value="THIOREDOXIN-DEPENDENT PEROXIDE REDUCTASE"/>
    <property type="match status" value="1"/>
</dbReference>
<evidence type="ECO:0000313" key="19">
    <source>
        <dbReference type="Proteomes" id="UP000307507"/>
    </source>
</evidence>
<keyword evidence="9" id="KW-1015">Disulfide bond</keyword>
<dbReference type="InterPro" id="IPR024706">
    <property type="entry name" value="Peroxiredoxin_AhpC-typ"/>
</dbReference>
<evidence type="ECO:0000256" key="6">
    <source>
        <dbReference type="ARBA" id="ARBA00022946"/>
    </source>
</evidence>